<dbReference type="RefSeq" id="WP_198124721.1">
    <property type="nucleotide sequence ID" value="NZ_JAECZC010000016.1"/>
</dbReference>
<dbReference type="Proteomes" id="UP000632766">
    <property type="component" value="Unassembled WGS sequence"/>
</dbReference>
<evidence type="ECO:0000256" key="1">
    <source>
        <dbReference type="SAM" id="Coils"/>
    </source>
</evidence>
<gene>
    <name evidence="2" type="ORF">I8748_11630</name>
</gene>
<protein>
    <submittedName>
        <fullName evidence="2">DUF928 domain-containing protein</fullName>
    </submittedName>
</protein>
<sequence>MGKLNLSKLTLGINILIITILTILPTQATIKPQIQKLLTTEINHNYLAFNWGNIFQTLRRKKVPGGGKPGDSVCTIAPQRLVEPHLQSKHTPGEILEIWSVNPVFIWYSKRSNIKQIELLQAQSKEVLWSQKIKPGQTSIIYNGKPLQPGETYLWKLYVPFAVEQTPKFKILELAERNKITNELQQLEAQIKSQGANAESITLKRANYFAEKGMWTDALQEIYAVPNPSLELKQIKQQIPSAEYCQELDAAKKVVVAN</sequence>
<evidence type="ECO:0000313" key="2">
    <source>
        <dbReference type="EMBL" id="MBH8562822.1"/>
    </source>
</evidence>
<name>A0A8J7HNR1_9NOST</name>
<proteinExistence type="predicted"/>
<evidence type="ECO:0000313" key="3">
    <source>
        <dbReference type="Proteomes" id="UP000632766"/>
    </source>
</evidence>
<dbReference type="EMBL" id="JAECZC010000016">
    <property type="protein sequence ID" value="MBH8562822.1"/>
    <property type="molecule type" value="Genomic_DNA"/>
</dbReference>
<keyword evidence="3" id="KW-1185">Reference proteome</keyword>
<dbReference type="Pfam" id="PF06051">
    <property type="entry name" value="DUF928"/>
    <property type="match status" value="1"/>
</dbReference>
<dbReference type="AlphaFoldDB" id="A0A8J7HNR1"/>
<accession>A0A8J7HNR1</accession>
<organism evidence="2 3">
    <name type="scientific">Amazonocrinis nigriterrae CENA67</name>
    <dbReference type="NCBI Taxonomy" id="2794033"/>
    <lineage>
        <taxon>Bacteria</taxon>
        <taxon>Bacillati</taxon>
        <taxon>Cyanobacteriota</taxon>
        <taxon>Cyanophyceae</taxon>
        <taxon>Nostocales</taxon>
        <taxon>Nostocaceae</taxon>
        <taxon>Amazonocrinis</taxon>
        <taxon>Amazonocrinis nigriterrae</taxon>
    </lineage>
</organism>
<feature type="coiled-coil region" evidence="1">
    <location>
        <begin position="170"/>
        <end position="204"/>
    </location>
</feature>
<dbReference type="InterPro" id="IPR010328">
    <property type="entry name" value="DUF928"/>
</dbReference>
<reference evidence="2 3" key="1">
    <citation type="journal article" date="2021" name="Int. J. Syst. Evol. Microbiol.">
        <title>Amazonocrinis nigriterrae gen. nov., sp. nov., Atlanticothrix silvestris gen. nov., sp. nov. and Dendronalium phyllosphericum gen. nov., sp. nov., nostocacean cyanobacteria from Brazilian environments.</title>
        <authorList>
            <person name="Alvarenga D.O."/>
            <person name="Andreote A.P.D."/>
            <person name="Branco L.H.Z."/>
            <person name="Delbaje E."/>
            <person name="Cruz R.B."/>
            <person name="Varani A.M."/>
            <person name="Fiore M.F."/>
        </authorList>
    </citation>
    <scope>NUCLEOTIDE SEQUENCE [LARGE SCALE GENOMIC DNA]</scope>
    <source>
        <strain evidence="2 3">CENA67</strain>
    </source>
</reference>
<keyword evidence="1" id="KW-0175">Coiled coil</keyword>
<comment type="caution">
    <text evidence="2">The sequence shown here is derived from an EMBL/GenBank/DDBJ whole genome shotgun (WGS) entry which is preliminary data.</text>
</comment>